<dbReference type="InterPro" id="IPR008930">
    <property type="entry name" value="Terpenoid_cyclase/PrenylTrfase"/>
</dbReference>
<dbReference type="Pfam" id="PF05345">
    <property type="entry name" value="He_PIG"/>
    <property type="match status" value="1"/>
</dbReference>
<dbReference type="Gene3D" id="4.10.1080.10">
    <property type="entry name" value="TSP type-3 repeat"/>
    <property type="match status" value="1"/>
</dbReference>
<reference evidence="6 7" key="1">
    <citation type="submission" date="2022-07" db="EMBL/GenBank/DDBJ databases">
        <title>Methylomonas rivi sp. nov., Methylomonas rosea sp. nov., Methylomonas aureus sp. nov. and Methylomonas subterranea sp. nov., four novel methanotrophs isolated from a freshwater creek and the deep terrestrial subsurface.</title>
        <authorList>
            <person name="Abin C."/>
            <person name="Sankaranarayanan K."/>
            <person name="Garner C."/>
            <person name="Sindelar R."/>
            <person name="Kotary K."/>
            <person name="Garner R."/>
            <person name="Barclay S."/>
            <person name="Lawson P."/>
            <person name="Krumholz L."/>
        </authorList>
    </citation>
    <scope>NUCLEOTIDE SEQUENCE [LARGE SCALE GENOMIC DNA]</scope>
    <source>
        <strain evidence="6 7">SURF-2</strain>
    </source>
</reference>
<evidence type="ECO:0000256" key="1">
    <source>
        <dbReference type="ARBA" id="ARBA00004613"/>
    </source>
</evidence>
<dbReference type="InterPro" id="IPR013783">
    <property type="entry name" value="Ig-like_fold"/>
</dbReference>
<evidence type="ECO:0000313" key="7">
    <source>
        <dbReference type="Proteomes" id="UP001524499"/>
    </source>
</evidence>
<protein>
    <submittedName>
        <fullName evidence="6">Ig domain-containing protein</fullName>
    </submittedName>
</protein>
<keyword evidence="2" id="KW-0964">Secreted</keyword>
<evidence type="ECO:0000256" key="2">
    <source>
        <dbReference type="ARBA" id="ARBA00022525"/>
    </source>
</evidence>
<evidence type="ECO:0000256" key="4">
    <source>
        <dbReference type="ARBA" id="ARBA00022837"/>
    </source>
</evidence>
<organism evidence="6 7">
    <name type="scientific">Methylomonas subterranea</name>
    <dbReference type="NCBI Taxonomy" id="2952225"/>
    <lineage>
        <taxon>Bacteria</taxon>
        <taxon>Pseudomonadati</taxon>
        <taxon>Pseudomonadota</taxon>
        <taxon>Gammaproteobacteria</taxon>
        <taxon>Methylococcales</taxon>
        <taxon>Methylococcaceae</taxon>
        <taxon>Methylomonas</taxon>
    </lineage>
</organism>
<dbReference type="Pfam" id="PF18884">
    <property type="entry name" value="TSP3_bac"/>
    <property type="match status" value="1"/>
</dbReference>
<dbReference type="InterPro" id="IPR059100">
    <property type="entry name" value="TSP3_bac"/>
</dbReference>
<keyword evidence="7" id="KW-1185">Reference proteome</keyword>
<keyword evidence="4" id="KW-0106">Calcium</keyword>
<evidence type="ECO:0000313" key="6">
    <source>
        <dbReference type="EMBL" id="MCQ8105010.1"/>
    </source>
</evidence>
<dbReference type="Gene3D" id="2.60.40.10">
    <property type="entry name" value="Immunoglobulins"/>
    <property type="match status" value="1"/>
</dbReference>
<evidence type="ECO:0000256" key="3">
    <source>
        <dbReference type="ARBA" id="ARBA00022729"/>
    </source>
</evidence>
<name>A0ABT1THS5_9GAMM</name>
<proteinExistence type="predicted"/>
<comment type="caution">
    <text evidence="6">The sequence shown here is derived from an EMBL/GenBank/DDBJ whole genome shotgun (WGS) entry which is preliminary data.</text>
</comment>
<gene>
    <name evidence="6" type="ORF">NP590_12915</name>
</gene>
<comment type="subcellular location">
    <subcellularLocation>
        <location evidence="1">Secreted</location>
    </subcellularLocation>
</comment>
<dbReference type="InterPro" id="IPR028974">
    <property type="entry name" value="TSP_type-3_rpt"/>
</dbReference>
<evidence type="ECO:0000256" key="5">
    <source>
        <dbReference type="SAM" id="MobiDB-lite"/>
    </source>
</evidence>
<dbReference type="Proteomes" id="UP001524499">
    <property type="component" value="Unassembled WGS sequence"/>
</dbReference>
<feature type="region of interest" description="Disordered" evidence="5">
    <location>
        <begin position="488"/>
        <end position="516"/>
    </location>
</feature>
<dbReference type="RefSeq" id="WP_256602873.1">
    <property type="nucleotide sequence ID" value="NZ_JANIBJ010000023.1"/>
</dbReference>
<dbReference type="EMBL" id="JANIBJ010000023">
    <property type="protein sequence ID" value="MCQ8105010.1"/>
    <property type="molecule type" value="Genomic_DNA"/>
</dbReference>
<sequence length="559" mass="57985">MIVGLTALVSGASNIALADQDTGRAKAVGWLFQHQNGDGSWGQGWASAAATAEALAALKNAGADKGIHYTRAQAWLSNCQTDSVDSLARKIIALEDAGVDTVELSLTRTLLGQGNVTGVWGAYAGYGGGFPDSGLAMEALRTAGVTAPVAAYINLTTAGQGVGNQGWSYWGGARGANQTPAILPTASNITALSHLHQDGRSGAATLVLRAATWLLARKQSDGSFTDHAADTGSERNTASAYLALQAAANAALAPIGTDTALTQAATFLRSKQAADGSWSGDAYATALALRTFPATVMADADQDGIPDAVEPFVGTDPNQADGWKLLPQNGLSATPNPTGLSGNPIATEALANVPFSYPLAATGGTPGYAWSLVGGQLPPGIAVSTTEPWSLSGSPSAAGSYPFVLNLKDSQGVSVTVPGYLRVIAVNDTTTDTDGDGVPSYFELRDKLNPLAADTDHDGIPDRLEWNNYPDDWDTDRDGMPDAWEKTHAFNRNDPGDAGLDPDGDQLSNLDEFRHHSDPNVFDTDHDNLGDGAEVQIGRNPSINEAVVFGVVNTLLTGR</sequence>
<dbReference type="Gene3D" id="1.50.10.20">
    <property type="match status" value="2"/>
</dbReference>
<accession>A0ABT1THS5</accession>
<keyword evidence="3" id="KW-0732">Signal</keyword>
<dbReference type="SUPFAM" id="SSF48239">
    <property type="entry name" value="Terpenoid cyclases/Protein prenyltransferases"/>
    <property type="match status" value="1"/>
</dbReference>